<dbReference type="PANTHER" id="PTHR43540:SF6">
    <property type="entry name" value="ISOCHORISMATASE-LIKE DOMAIN-CONTAINING PROTEIN"/>
    <property type="match status" value="1"/>
</dbReference>
<evidence type="ECO:0000313" key="4">
    <source>
        <dbReference type="EMBL" id="TDF92515.1"/>
    </source>
</evidence>
<comment type="caution">
    <text evidence="4">The sequence shown here is derived from an EMBL/GenBank/DDBJ whole genome shotgun (WGS) entry which is preliminary data.</text>
</comment>
<dbReference type="AlphaFoldDB" id="A0A4R5KD01"/>
<evidence type="ECO:0000259" key="3">
    <source>
        <dbReference type="Pfam" id="PF00857"/>
    </source>
</evidence>
<dbReference type="Proteomes" id="UP000295636">
    <property type="component" value="Unassembled WGS sequence"/>
</dbReference>
<sequence length="209" mass="22882">MNQHLDPRESALIIVDVQNDFCHEEGACASMGRDVSGAQAIVPAIEALIGEARRQDIPVVFIQMTQSEHTVSEAWAKRPRPSGHTDPLAICRKGSWGAEFYKLVPQPGDIIVEKHRYSAFIGTELDMILGNLNRKSLIITGVATNVCVESTARDGFMLDYHVTVVKDGSAGYSQELHESTFQNIEACFGLALHSSEVLEYWAAAAKLPA</sequence>
<keyword evidence="2 4" id="KW-0378">Hydrolase</keyword>
<dbReference type="InterPro" id="IPR036380">
    <property type="entry name" value="Isochorismatase-like_sf"/>
</dbReference>
<proteinExistence type="inferred from homology"/>
<reference evidence="4 5" key="1">
    <citation type="submission" date="2019-03" db="EMBL/GenBank/DDBJ databases">
        <title>This is whole genome sequence of Paenibacillus sp MS74 strain.</title>
        <authorList>
            <person name="Trinh H.N."/>
        </authorList>
    </citation>
    <scope>NUCLEOTIDE SEQUENCE [LARGE SCALE GENOMIC DNA]</scope>
    <source>
        <strain evidence="4 5">MS74</strain>
    </source>
</reference>
<evidence type="ECO:0000256" key="1">
    <source>
        <dbReference type="ARBA" id="ARBA00006336"/>
    </source>
</evidence>
<organism evidence="4 5">
    <name type="scientific">Paenibacillus piri</name>
    <dbReference type="NCBI Taxonomy" id="2547395"/>
    <lineage>
        <taxon>Bacteria</taxon>
        <taxon>Bacillati</taxon>
        <taxon>Bacillota</taxon>
        <taxon>Bacilli</taxon>
        <taxon>Bacillales</taxon>
        <taxon>Paenibacillaceae</taxon>
        <taxon>Paenibacillus</taxon>
    </lineage>
</organism>
<dbReference type="Pfam" id="PF00857">
    <property type="entry name" value="Isochorismatase"/>
    <property type="match status" value="1"/>
</dbReference>
<feature type="domain" description="Isochorismatase-like" evidence="3">
    <location>
        <begin position="10"/>
        <end position="190"/>
    </location>
</feature>
<dbReference type="PANTHER" id="PTHR43540">
    <property type="entry name" value="PEROXYUREIDOACRYLATE/UREIDOACRYLATE AMIDOHYDROLASE-RELATED"/>
    <property type="match status" value="1"/>
</dbReference>
<comment type="similarity">
    <text evidence="1">Belongs to the isochorismatase family.</text>
</comment>
<accession>A0A4R5KD01</accession>
<keyword evidence="5" id="KW-1185">Reference proteome</keyword>
<dbReference type="InterPro" id="IPR000868">
    <property type="entry name" value="Isochorismatase-like_dom"/>
</dbReference>
<dbReference type="Gene3D" id="3.40.50.850">
    <property type="entry name" value="Isochorismatase-like"/>
    <property type="match status" value="1"/>
</dbReference>
<dbReference type="SUPFAM" id="SSF52499">
    <property type="entry name" value="Isochorismatase-like hydrolases"/>
    <property type="match status" value="1"/>
</dbReference>
<evidence type="ECO:0000313" key="5">
    <source>
        <dbReference type="Proteomes" id="UP000295636"/>
    </source>
</evidence>
<dbReference type="InterPro" id="IPR050272">
    <property type="entry name" value="Isochorismatase-like_hydrls"/>
</dbReference>
<dbReference type="GO" id="GO:0016787">
    <property type="term" value="F:hydrolase activity"/>
    <property type="evidence" value="ECO:0007669"/>
    <property type="project" value="UniProtKB-KW"/>
</dbReference>
<dbReference type="CDD" id="cd00431">
    <property type="entry name" value="cysteine_hydrolases"/>
    <property type="match status" value="1"/>
</dbReference>
<dbReference type="OrthoDB" id="4305745at2"/>
<name>A0A4R5KD01_9BACL</name>
<evidence type="ECO:0000256" key="2">
    <source>
        <dbReference type="ARBA" id="ARBA00022801"/>
    </source>
</evidence>
<dbReference type="EMBL" id="SMRT01000020">
    <property type="protein sequence ID" value="TDF92515.1"/>
    <property type="molecule type" value="Genomic_DNA"/>
</dbReference>
<gene>
    <name evidence="4" type="ORF">E1757_29440</name>
</gene>
<dbReference type="RefSeq" id="WP_133235005.1">
    <property type="nucleotide sequence ID" value="NZ_SMRT01000020.1"/>
</dbReference>
<protein>
    <submittedName>
        <fullName evidence="4">Cysteine hydrolase</fullName>
    </submittedName>
</protein>